<name>A0A0N1H375_9EURO</name>
<feature type="compositionally biased region" description="Basic residues" evidence="1">
    <location>
        <begin position="53"/>
        <end position="62"/>
    </location>
</feature>
<gene>
    <name evidence="2" type="ORF">AB675_10147</name>
</gene>
<evidence type="ECO:0008006" key="4">
    <source>
        <dbReference type="Google" id="ProtNLM"/>
    </source>
</evidence>
<dbReference type="VEuPathDB" id="FungiDB:AB675_10147"/>
<protein>
    <recommendedName>
        <fullName evidence="4">Glyoxalase-like domain-containing protein</fullName>
    </recommendedName>
</protein>
<accession>A0A0N1H375</accession>
<dbReference type="GeneID" id="28730778"/>
<dbReference type="Gene3D" id="3.10.180.10">
    <property type="entry name" value="2,3-Dihydroxybiphenyl 1,2-Dioxygenase, domain 1"/>
    <property type="match status" value="1"/>
</dbReference>
<evidence type="ECO:0000256" key="1">
    <source>
        <dbReference type="SAM" id="MobiDB-lite"/>
    </source>
</evidence>
<dbReference type="InterPro" id="IPR029068">
    <property type="entry name" value="Glyas_Bleomycin-R_OHBP_Dase"/>
</dbReference>
<dbReference type="OrthoDB" id="4179687at2759"/>
<feature type="region of interest" description="Disordered" evidence="1">
    <location>
        <begin position="1"/>
        <end position="66"/>
    </location>
</feature>
<feature type="compositionally biased region" description="Pro residues" evidence="1">
    <location>
        <begin position="29"/>
        <end position="52"/>
    </location>
</feature>
<sequence>MSPYGSKPRQQSELATLLLNDRHGHLPTNNPPPNPPPPNRPRLPGPAQSPPPPHHHLRRPSSLRRPSVGQWGLENFLVSIGGDIIEVVAPSKPGTTAGRLLERRGEGGYMIIMQTGDAEARRKEVEAAGGPKVIFGHEFSHQYESWDGEKDEGWCIQYHPKGTKGGMMPELDSHAVCERNSDPLGERFSPWHACGKEYERYVELMEESGELHLLGCTLRLAEGDGDVGGAARQWSDLFGIPLSRGELAFTNARVGFVKGQEKRSEGLTLITIGVGSENRLSGILNRAREEGLWRAADGSFLMLGIMWKVVLLDGYIKARL</sequence>
<dbReference type="RefSeq" id="XP_017995168.1">
    <property type="nucleotide sequence ID" value="XM_018138898.1"/>
</dbReference>
<dbReference type="Proteomes" id="UP000038010">
    <property type="component" value="Unassembled WGS sequence"/>
</dbReference>
<comment type="caution">
    <text evidence="2">The sequence shown here is derived from an EMBL/GenBank/DDBJ whole genome shotgun (WGS) entry which is preliminary data.</text>
</comment>
<dbReference type="EMBL" id="LFJN01000043">
    <property type="protein sequence ID" value="KPI35205.1"/>
    <property type="molecule type" value="Genomic_DNA"/>
</dbReference>
<reference evidence="2 3" key="1">
    <citation type="submission" date="2015-06" db="EMBL/GenBank/DDBJ databases">
        <title>Draft genome of the ant-associated black yeast Phialophora attae CBS 131958.</title>
        <authorList>
            <person name="Moreno L.F."/>
            <person name="Stielow B.J."/>
            <person name="de Hoog S."/>
            <person name="Vicente V.A."/>
            <person name="Weiss V.A."/>
            <person name="de Vries M."/>
            <person name="Cruz L.M."/>
            <person name="Souza E.M."/>
        </authorList>
    </citation>
    <scope>NUCLEOTIDE SEQUENCE [LARGE SCALE GENOMIC DNA]</scope>
    <source>
        <strain evidence="2 3">CBS 131958</strain>
    </source>
</reference>
<proteinExistence type="predicted"/>
<dbReference type="AlphaFoldDB" id="A0A0N1H375"/>
<keyword evidence="3" id="KW-1185">Reference proteome</keyword>
<evidence type="ECO:0000313" key="3">
    <source>
        <dbReference type="Proteomes" id="UP000038010"/>
    </source>
</evidence>
<organism evidence="2 3">
    <name type="scientific">Cyphellophora attinorum</name>
    <dbReference type="NCBI Taxonomy" id="1664694"/>
    <lineage>
        <taxon>Eukaryota</taxon>
        <taxon>Fungi</taxon>
        <taxon>Dikarya</taxon>
        <taxon>Ascomycota</taxon>
        <taxon>Pezizomycotina</taxon>
        <taxon>Eurotiomycetes</taxon>
        <taxon>Chaetothyriomycetidae</taxon>
        <taxon>Chaetothyriales</taxon>
        <taxon>Cyphellophoraceae</taxon>
        <taxon>Cyphellophora</taxon>
    </lineage>
</organism>
<evidence type="ECO:0000313" key="2">
    <source>
        <dbReference type="EMBL" id="KPI35205.1"/>
    </source>
</evidence>